<protein>
    <recommendedName>
        <fullName evidence="5">L domain-like protein</fullName>
    </recommendedName>
</protein>
<evidence type="ECO:0000256" key="1">
    <source>
        <dbReference type="ARBA" id="ARBA00022614"/>
    </source>
</evidence>
<dbReference type="AlphaFoldDB" id="A0AAD5Y7S3"/>
<dbReference type="GO" id="GO:1902412">
    <property type="term" value="P:regulation of mitotic cytokinesis"/>
    <property type="evidence" value="ECO:0007669"/>
    <property type="project" value="TreeGrafter"/>
</dbReference>
<dbReference type="GO" id="GO:0031028">
    <property type="term" value="P:septation initiation signaling"/>
    <property type="evidence" value="ECO:0007669"/>
    <property type="project" value="TreeGrafter"/>
</dbReference>
<dbReference type="SMART" id="SM00364">
    <property type="entry name" value="LRR_BAC"/>
    <property type="match status" value="5"/>
</dbReference>
<gene>
    <name evidence="3" type="ORF">HK103_005527</name>
</gene>
<dbReference type="PROSITE" id="PS51450">
    <property type="entry name" value="LRR"/>
    <property type="match status" value="3"/>
</dbReference>
<evidence type="ECO:0000313" key="3">
    <source>
        <dbReference type="EMBL" id="KAJ3256398.1"/>
    </source>
</evidence>
<dbReference type="InterPro" id="IPR032675">
    <property type="entry name" value="LRR_dom_sf"/>
</dbReference>
<dbReference type="PANTHER" id="PTHR47566">
    <property type="match status" value="1"/>
</dbReference>
<dbReference type="InterPro" id="IPR003591">
    <property type="entry name" value="Leu-rich_rpt_typical-subtyp"/>
</dbReference>
<dbReference type="InterPro" id="IPR052574">
    <property type="entry name" value="CDIRP"/>
</dbReference>
<sequence>MISQFDIQEWVDSARDSIGSPINDLGTVQIIETDSQPTNIPKLRDLFEPSQPAFMQVFEPDNGLFKSKYDTLTRNQLSEIMETIHFNENENSIDLEKNKQGEEYPENIDFLDQQSDEDNYMNGNQELQEKIEMDMAEPKYSNQSFHDSIKDEDLLKDTPMKYRQPKKLHRPQSDLLLQFQNLGNSINNVSNYISSGVENDISSQNKTMEQKKDYLTPIDDTQPSPKEPAKDLDYVDLRNLKVDSLSAFIKKRNYRKIIASDNYLKFLDDIPSGVEALFIARNELSNLTSFAKLQTLKVLDISYNHLTDLSALSHLCYLEELVAVGNQVDSLSIKNANLRKLNLKGNLLANCDFESYLNLSENKLETIKNIHYLAKLTTLILDQNKLDHLKLESPLKYLLFLSLEDNYLVSFDLKPFPRLITAKLNRNCLQRLHSLDSSLLQVLEIESQFSSTLSLNFTNSNLESLKISGNKHFTWQSIPLTLEILEAGSCNLRSIPQIILKCQNLKTLVMENNQLSDISLLESLQSLTDIYLANNNIADITRVCKTYAKLPKLSFLDFRNNQISSEPVNQSQQYVYSVIIKMLLINSIKTLKYLDLNPITSRDRRIAQKRNKVIKKIAGEYSSKAQAQWFKNWKPELYPVEDLTVDEELVLQVLN</sequence>
<name>A0AAD5Y7S3_9FUNG</name>
<evidence type="ECO:0008006" key="5">
    <source>
        <dbReference type="Google" id="ProtNLM"/>
    </source>
</evidence>
<keyword evidence="2" id="KW-0677">Repeat</keyword>
<organism evidence="3 4">
    <name type="scientific">Boothiomyces macroporosus</name>
    <dbReference type="NCBI Taxonomy" id="261099"/>
    <lineage>
        <taxon>Eukaryota</taxon>
        <taxon>Fungi</taxon>
        <taxon>Fungi incertae sedis</taxon>
        <taxon>Chytridiomycota</taxon>
        <taxon>Chytridiomycota incertae sedis</taxon>
        <taxon>Chytridiomycetes</taxon>
        <taxon>Rhizophydiales</taxon>
        <taxon>Terramycetaceae</taxon>
        <taxon>Boothiomyces</taxon>
    </lineage>
</organism>
<comment type="caution">
    <text evidence="3">The sequence shown here is derived from an EMBL/GenBank/DDBJ whole genome shotgun (WGS) entry which is preliminary data.</text>
</comment>
<proteinExistence type="predicted"/>
<accession>A0AAD5Y7S3</accession>
<dbReference type="EMBL" id="JADGKB010000051">
    <property type="protein sequence ID" value="KAJ3256398.1"/>
    <property type="molecule type" value="Genomic_DNA"/>
</dbReference>
<dbReference type="GO" id="GO:0061499">
    <property type="term" value="C:outer plaque of mitotic spindle pole body"/>
    <property type="evidence" value="ECO:0007669"/>
    <property type="project" value="TreeGrafter"/>
</dbReference>
<dbReference type="GO" id="GO:0035591">
    <property type="term" value="F:signaling adaptor activity"/>
    <property type="evidence" value="ECO:0007669"/>
    <property type="project" value="TreeGrafter"/>
</dbReference>
<keyword evidence="4" id="KW-1185">Reference proteome</keyword>
<dbReference type="Gene3D" id="3.80.10.10">
    <property type="entry name" value="Ribonuclease Inhibitor"/>
    <property type="match status" value="3"/>
</dbReference>
<keyword evidence="1" id="KW-0433">Leucine-rich repeat</keyword>
<dbReference type="InterPro" id="IPR001611">
    <property type="entry name" value="Leu-rich_rpt"/>
</dbReference>
<dbReference type="SMART" id="SM00369">
    <property type="entry name" value="LRR_TYP"/>
    <property type="match status" value="4"/>
</dbReference>
<evidence type="ECO:0000313" key="4">
    <source>
        <dbReference type="Proteomes" id="UP001210925"/>
    </source>
</evidence>
<dbReference type="PANTHER" id="PTHR47566:SF1">
    <property type="entry name" value="PROTEIN NUD1"/>
    <property type="match status" value="1"/>
</dbReference>
<dbReference type="Proteomes" id="UP001210925">
    <property type="component" value="Unassembled WGS sequence"/>
</dbReference>
<dbReference type="SUPFAM" id="SSF52047">
    <property type="entry name" value="RNI-like"/>
    <property type="match status" value="1"/>
</dbReference>
<evidence type="ECO:0000256" key="2">
    <source>
        <dbReference type="ARBA" id="ARBA00022737"/>
    </source>
</evidence>
<reference evidence="3" key="1">
    <citation type="submission" date="2020-05" db="EMBL/GenBank/DDBJ databases">
        <title>Phylogenomic resolution of chytrid fungi.</title>
        <authorList>
            <person name="Stajich J.E."/>
            <person name="Amses K."/>
            <person name="Simmons R."/>
            <person name="Seto K."/>
            <person name="Myers J."/>
            <person name="Bonds A."/>
            <person name="Quandt C.A."/>
            <person name="Barry K."/>
            <person name="Liu P."/>
            <person name="Grigoriev I."/>
            <person name="Longcore J.E."/>
            <person name="James T.Y."/>
        </authorList>
    </citation>
    <scope>NUCLEOTIDE SEQUENCE</scope>
    <source>
        <strain evidence="3">PLAUS21</strain>
    </source>
</reference>